<dbReference type="Proteomes" id="UP000218238">
    <property type="component" value="Unassembled WGS sequence"/>
</dbReference>
<sequence length="103" mass="12062">MLLSAKQAGKIALDFLMEEWNVPEEEEEWFVIFSCRMLGPYWYVVEIGVEGLPDQWFIQVYDTGECDPNYTFTSPIRGSDRYIDLKQLPSMIAEILVSERNCR</sequence>
<protein>
    <submittedName>
        <fullName evidence="1">Uncharacterized protein</fullName>
    </submittedName>
</protein>
<organism evidence="1 2">
    <name type="scientific">Brunnivagina elsteri CCALA 953</name>
    <dbReference type="NCBI Taxonomy" id="987040"/>
    <lineage>
        <taxon>Bacteria</taxon>
        <taxon>Bacillati</taxon>
        <taxon>Cyanobacteriota</taxon>
        <taxon>Cyanophyceae</taxon>
        <taxon>Nostocales</taxon>
        <taxon>Calotrichaceae</taxon>
        <taxon>Brunnivagina</taxon>
    </lineage>
</organism>
<proteinExistence type="predicted"/>
<name>A0A2A2TFS7_9CYAN</name>
<dbReference type="AlphaFoldDB" id="A0A2A2TFS7"/>
<comment type="caution">
    <text evidence="1">The sequence shown here is derived from an EMBL/GenBank/DDBJ whole genome shotgun (WGS) entry which is preliminary data.</text>
</comment>
<evidence type="ECO:0000313" key="2">
    <source>
        <dbReference type="Proteomes" id="UP000218238"/>
    </source>
</evidence>
<reference evidence="1 2" key="1">
    <citation type="submission" date="2017-08" db="EMBL/GenBank/DDBJ databases">
        <title>Draft genome sequence of filamentous cyanobacterium Calothrix elsteri CCALA 953.</title>
        <authorList>
            <person name="Gagunashvili A.N."/>
            <person name="Elster J."/>
            <person name="Andresson O.S."/>
        </authorList>
    </citation>
    <scope>NUCLEOTIDE SEQUENCE [LARGE SCALE GENOMIC DNA]</scope>
    <source>
        <strain evidence="1 2">CCALA 953</strain>
    </source>
</reference>
<dbReference type="OrthoDB" id="531397at2"/>
<dbReference type="EMBL" id="NTFS01000233">
    <property type="protein sequence ID" value="PAX52488.1"/>
    <property type="molecule type" value="Genomic_DNA"/>
</dbReference>
<keyword evidence="2" id="KW-1185">Reference proteome</keyword>
<gene>
    <name evidence="1" type="ORF">CK510_19000</name>
</gene>
<evidence type="ECO:0000313" key="1">
    <source>
        <dbReference type="EMBL" id="PAX52488.1"/>
    </source>
</evidence>
<dbReference type="RefSeq" id="WP_095723197.1">
    <property type="nucleotide sequence ID" value="NZ_NTFS01000233.1"/>
</dbReference>
<accession>A0A2A2TFS7</accession>